<protein>
    <submittedName>
        <fullName evidence="3">Response regulator receiver domain-containing protein</fullName>
    </submittedName>
</protein>
<dbReference type="InterPro" id="IPR011006">
    <property type="entry name" value="CheY-like_superfamily"/>
</dbReference>
<evidence type="ECO:0000313" key="3">
    <source>
        <dbReference type="EMBL" id="SCZ39463.1"/>
    </source>
</evidence>
<dbReference type="STRING" id="1120955.SAMN03080610_02454"/>
<evidence type="ECO:0000259" key="2">
    <source>
        <dbReference type="PROSITE" id="PS50110"/>
    </source>
</evidence>
<dbReference type="InterPro" id="IPR053866">
    <property type="entry name" value="PhyR_sigma2"/>
</dbReference>
<feature type="modified residue" description="4-aspartylphosphate" evidence="1">
    <location>
        <position position="190"/>
    </location>
</feature>
<dbReference type="Pfam" id="PF22029">
    <property type="entry name" value="PhyR_sigma2"/>
    <property type="match status" value="1"/>
</dbReference>
<feature type="domain" description="Response regulatory" evidence="2">
    <location>
        <begin position="140"/>
        <end position="252"/>
    </location>
</feature>
<dbReference type="PROSITE" id="PS50110">
    <property type="entry name" value="RESPONSE_REGULATORY"/>
    <property type="match status" value="1"/>
</dbReference>
<organism evidence="3 4">
    <name type="scientific">Afifella marina DSM 2698</name>
    <dbReference type="NCBI Taxonomy" id="1120955"/>
    <lineage>
        <taxon>Bacteria</taxon>
        <taxon>Pseudomonadati</taxon>
        <taxon>Pseudomonadota</taxon>
        <taxon>Alphaproteobacteria</taxon>
        <taxon>Hyphomicrobiales</taxon>
        <taxon>Afifellaceae</taxon>
        <taxon>Afifella</taxon>
    </lineage>
</organism>
<dbReference type="InterPro" id="IPR013324">
    <property type="entry name" value="RNA_pol_sigma_r3/r4-like"/>
</dbReference>
<evidence type="ECO:0000313" key="4">
    <source>
        <dbReference type="Proteomes" id="UP000199347"/>
    </source>
</evidence>
<dbReference type="GO" id="GO:0000160">
    <property type="term" value="P:phosphorelay signal transduction system"/>
    <property type="evidence" value="ECO:0007669"/>
    <property type="project" value="InterPro"/>
</dbReference>
<dbReference type="SMART" id="SM00448">
    <property type="entry name" value="REC"/>
    <property type="match status" value="1"/>
</dbReference>
<dbReference type="Pfam" id="PF00072">
    <property type="entry name" value="Response_reg"/>
    <property type="match status" value="1"/>
</dbReference>
<dbReference type="InterPro" id="IPR001789">
    <property type="entry name" value="Sig_transdc_resp-reg_receiver"/>
</dbReference>
<evidence type="ECO:0000256" key="1">
    <source>
        <dbReference type="PROSITE-ProRule" id="PRU00169"/>
    </source>
</evidence>
<proteinExistence type="predicted"/>
<dbReference type="Gene3D" id="1.20.140.160">
    <property type="match status" value="1"/>
</dbReference>
<keyword evidence="4" id="KW-1185">Reference proteome</keyword>
<gene>
    <name evidence="3" type="ORF">SAMN03080610_02454</name>
</gene>
<dbReference type="AlphaFoldDB" id="A0A1G5NPZ8"/>
<dbReference type="Proteomes" id="UP000199347">
    <property type="component" value="Unassembled WGS sequence"/>
</dbReference>
<dbReference type="SUPFAM" id="SSF52172">
    <property type="entry name" value="CheY-like"/>
    <property type="match status" value="1"/>
</dbReference>
<reference evidence="3 4" key="1">
    <citation type="submission" date="2016-10" db="EMBL/GenBank/DDBJ databases">
        <authorList>
            <person name="de Groot N.N."/>
        </authorList>
    </citation>
    <scope>NUCLEOTIDE SEQUENCE [LARGE SCALE GENOMIC DNA]</scope>
    <source>
        <strain evidence="3 4">DSM 2698</strain>
    </source>
</reference>
<sequence length="258" mass="28339">MNTQVSDDVKHAVARLRRYAFCLFGSLPQADEVIERCLRRFDPARLDGQGDPLIILFRHFHELGASEISPLWVSNGRAIGQEVLHGGLLRLPLKEREAVALKSVCGFRADEVATILGISPDRAQHLVAEGYRMLTSPSLSALIIEDEPLLARDISGIVSGMGIEVVGMASKESEAVFKAAEKRPHLILADVRLAEGNGLNAVNTIRRFHEARVMYLTAFPGEVLRSVGERDALIVRKPFERVAVEAAVRQLAGLEMVS</sequence>
<name>A0A1G5NPZ8_AFIMA</name>
<dbReference type="SUPFAM" id="SSF88659">
    <property type="entry name" value="Sigma3 and sigma4 domains of RNA polymerase sigma factors"/>
    <property type="match status" value="1"/>
</dbReference>
<dbReference type="Gene3D" id="3.40.50.2300">
    <property type="match status" value="1"/>
</dbReference>
<accession>A0A1G5NPZ8</accession>
<dbReference type="RefSeq" id="WP_170130477.1">
    <property type="nucleotide sequence ID" value="NZ_FMVW01000005.1"/>
</dbReference>
<keyword evidence="1" id="KW-0597">Phosphoprotein</keyword>
<dbReference type="EMBL" id="FMVW01000005">
    <property type="protein sequence ID" value="SCZ39463.1"/>
    <property type="molecule type" value="Genomic_DNA"/>
</dbReference>